<dbReference type="Proteomes" id="UP000699975">
    <property type="component" value="Unassembled WGS sequence"/>
</dbReference>
<feature type="transmembrane region" description="Helical" evidence="6">
    <location>
        <begin position="339"/>
        <end position="357"/>
    </location>
</feature>
<dbReference type="InterPro" id="IPR025405">
    <property type="entry name" value="DUF4131"/>
</dbReference>
<feature type="domain" description="DUF4131" evidence="8">
    <location>
        <begin position="78"/>
        <end position="240"/>
    </location>
</feature>
<dbReference type="Pfam" id="PF13567">
    <property type="entry name" value="DUF4131"/>
    <property type="match status" value="1"/>
</dbReference>
<feature type="transmembrane region" description="Helical" evidence="6">
    <location>
        <begin position="110"/>
        <end position="127"/>
    </location>
</feature>
<evidence type="ECO:0000256" key="4">
    <source>
        <dbReference type="ARBA" id="ARBA00022989"/>
    </source>
</evidence>
<dbReference type="NCBIfam" id="TIGR00360">
    <property type="entry name" value="ComEC_N-term"/>
    <property type="match status" value="1"/>
</dbReference>
<dbReference type="EMBL" id="JAGSPB010000002">
    <property type="protein sequence ID" value="MBV7267000.1"/>
    <property type="molecule type" value="Genomic_DNA"/>
</dbReference>
<dbReference type="Pfam" id="PF03772">
    <property type="entry name" value="Competence"/>
    <property type="match status" value="1"/>
</dbReference>
<dbReference type="PANTHER" id="PTHR30619">
    <property type="entry name" value="DNA INTERNALIZATION/COMPETENCE PROTEIN COMEC/REC2"/>
    <property type="match status" value="1"/>
</dbReference>
<evidence type="ECO:0000256" key="6">
    <source>
        <dbReference type="SAM" id="Phobius"/>
    </source>
</evidence>
<evidence type="ECO:0000256" key="1">
    <source>
        <dbReference type="ARBA" id="ARBA00004651"/>
    </source>
</evidence>
<evidence type="ECO:0000313" key="9">
    <source>
        <dbReference type="EMBL" id="MBV7267000.1"/>
    </source>
</evidence>
<feature type="transmembrane region" description="Helical" evidence="6">
    <location>
        <begin position="385"/>
        <end position="402"/>
    </location>
</feature>
<evidence type="ECO:0000259" key="8">
    <source>
        <dbReference type="Pfam" id="PF13567"/>
    </source>
</evidence>
<keyword evidence="10" id="KW-1185">Reference proteome</keyword>
<evidence type="ECO:0000259" key="7">
    <source>
        <dbReference type="Pfam" id="PF03772"/>
    </source>
</evidence>
<keyword evidence="3 6" id="KW-0812">Transmembrane</keyword>
<evidence type="ECO:0000256" key="2">
    <source>
        <dbReference type="ARBA" id="ARBA00022475"/>
    </source>
</evidence>
<organism evidence="9 10">
    <name type="scientific">Erythrobacter ani</name>
    <dbReference type="NCBI Taxonomy" id="2827235"/>
    <lineage>
        <taxon>Bacteria</taxon>
        <taxon>Pseudomonadati</taxon>
        <taxon>Pseudomonadota</taxon>
        <taxon>Alphaproteobacteria</taxon>
        <taxon>Sphingomonadales</taxon>
        <taxon>Erythrobacteraceae</taxon>
        <taxon>Erythrobacter/Porphyrobacter group</taxon>
        <taxon>Erythrobacter</taxon>
    </lineage>
</organism>
<evidence type="ECO:0000256" key="3">
    <source>
        <dbReference type="ARBA" id="ARBA00022692"/>
    </source>
</evidence>
<dbReference type="InterPro" id="IPR052159">
    <property type="entry name" value="Competence_DNA_uptake"/>
</dbReference>
<dbReference type="InterPro" id="IPR004477">
    <property type="entry name" value="ComEC_N"/>
</dbReference>
<feature type="transmembrane region" description="Helical" evidence="6">
    <location>
        <begin position="566"/>
        <end position="584"/>
    </location>
</feature>
<dbReference type="PANTHER" id="PTHR30619:SF1">
    <property type="entry name" value="RECOMBINATION PROTEIN 2"/>
    <property type="match status" value="1"/>
</dbReference>
<comment type="subcellular location">
    <subcellularLocation>
        <location evidence="1">Cell membrane</location>
        <topology evidence="1">Multi-pass membrane protein</topology>
    </subcellularLocation>
</comment>
<reference evidence="9 10" key="1">
    <citation type="submission" date="2021-04" db="EMBL/GenBank/DDBJ databases">
        <authorList>
            <person name="Pira H."/>
            <person name="Risdian C."/>
            <person name="Wink J."/>
        </authorList>
    </citation>
    <scope>NUCLEOTIDE SEQUENCE [LARGE SCALE GENOMIC DNA]</scope>
    <source>
        <strain evidence="9 10">WH131</strain>
    </source>
</reference>
<feature type="transmembrane region" description="Helical" evidence="6">
    <location>
        <begin position="545"/>
        <end position="560"/>
    </location>
</feature>
<feature type="transmembrane region" description="Helical" evidence="6">
    <location>
        <begin position="448"/>
        <end position="470"/>
    </location>
</feature>
<keyword evidence="4 6" id="KW-1133">Transmembrane helix</keyword>
<keyword evidence="2" id="KW-1003">Cell membrane</keyword>
<feature type="transmembrane region" description="Helical" evidence="6">
    <location>
        <begin position="57"/>
        <end position="74"/>
    </location>
</feature>
<evidence type="ECO:0000313" key="10">
    <source>
        <dbReference type="Proteomes" id="UP000699975"/>
    </source>
</evidence>
<proteinExistence type="predicted"/>
<keyword evidence="5 6" id="KW-0472">Membrane</keyword>
<feature type="domain" description="ComEC/Rec2-related protein" evidence="7">
    <location>
        <begin position="282"/>
        <end position="562"/>
    </location>
</feature>
<dbReference type="RefSeq" id="WP_218317521.1">
    <property type="nucleotide sequence ID" value="NZ_JAGSPB010000002.1"/>
</dbReference>
<name>A0ABS6SPT0_9SPHN</name>
<feature type="transmembrane region" description="Helical" evidence="6">
    <location>
        <begin position="304"/>
        <end position="327"/>
    </location>
</feature>
<feature type="transmembrane region" description="Helical" evidence="6">
    <location>
        <begin position="80"/>
        <end position="98"/>
    </location>
</feature>
<protein>
    <submittedName>
        <fullName evidence="9">ComEC/Rec2 family competence protein</fullName>
    </submittedName>
</protein>
<evidence type="ECO:0000256" key="5">
    <source>
        <dbReference type="ARBA" id="ARBA00023136"/>
    </source>
</evidence>
<comment type="caution">
    <text evidence="9">The sequence shown here is derived from an EMBL/GenBank/DDBJ whole genome shotgun (WGS) entry which is preliminary data.</text>
</comment>
<sequence length="742" mass="79025">MRDAPLVPLGDGAIGGPVVDDVAMQRPWQRAAGLSSIPRTFADFAENFLANAGFDRAPWLAVIFGAGILAWFALASPWQWVAAIAGGILIALAALAAWRGDEERGHLRSAIMACGLVFAAGITVIWLRSETVGAEPIERPVVERVQGYVLEREDQPSRDRMRLTLAVRDAENGTARKIRINVPSDSPGSENEIGEGLIEGAIVRTRVRLMPPASPMLPGAYDFARAAWFKGLAATGTVIGGIEIIEEAPPTTGIAAIQRELSSHVRENVSGSAGTIAAAFASGDRGAITEADEDAMRDAGLTHLLSISGLHVSAVIAAAYLLALKLLALVPPIALRVRLPIAAAAVGALAGIGYTLLTGAEVPTVRSCAAAMLVLIALAMGRDALSLRMVATAAVFVMLLWPESVVGPSFQMSFSAVLAIVALHSSAPARAFLAPREEPWLNRFGRRVVMLFVTGLVIEIALMPIVLFHFHRAGLYGAFANVAAIPLVTFVSMPLIALALALDVVGVGAPAWWLVQQSLDALLALAHLTSSQPGAVKLMPQMDKLTIALFVAGALWLALWNGRARLWGFAPAAIGSTMLVLTPIPDVLVGREGRHVGITVEGPDGERRLLSLRDSRSSYSRDNLLELASVTSDPVPVADWPGANCSSQFCIITIARGARDWTILMARNRDLVQERALAAACERSDIVIADRFLPRSCKPRWLKADRRLLVQTGGLAVDLGNERITSVVAGQGEHGWWRGERP</sequence>
<gene>
    <name evidence="9" type="ORF">KCG45_12475</name>
</gene>
<accession>A0ABS6SPT0</accession>